<dbReference type="RefSeq" id="WP_258076128.1">
    <property type="nucleotide sequence ID" value="NZ_PTIZ01000010.1"/>
</dbReference>
<feature type="domain" description="HPt" evidence="3">
    <location>
        <begin position="171"/>
        <end position="268"/>
    </location>
</feature>
<accession>A0A2S6HA21</accession>
<sequence length="271" mass="31257">MPLKKPFIVLMTGNIDINHSSFNQRRQDIIAATQYDDILMHIETTQFDLILFDLPVNCSVATTPARLRHFCPPWMEEMPRTAGSSLGRHPWQSELIARIKDPLGMNSKTPVIAIVNPTKDSQSEQQCPTEFDDILTGPITEQRLNELIDLWKTKALALDYIQILLSKTKNNRRLTLTLFEKLFEELPLQVIDIKDALENKQYDLAREITHKLNGSVSFCGLMDIQQPANTLESCLLNDNYASIHRHFLMLQQRTLNFTCHQKFILENFGKY</sequence>
<dbReference type="GO" id="GO:0000160">
    <property type="term" value="P:phosphorelay signal transduction system"/>
    <property type="evidence" value="ECO:0007669"/>
    <property type="project" value="UniProtKB-KW"/>
</dbReference>
<dbReference type="SUPFAM" id="SSF47226">
    <property type="entry name" value="Histidine-containing phosphotransfer domain, HPT domain"/>
    <property type="match status" value="1"/>
</dbReference>
<dbReference type="Gene3D" id="3.40.50.2300">
    <property type="match status" value="1"/>
</dbReference>
<dbReference type="AlphaFoldDB" id="A0A2S6HA21"/>
<dbReference type="Pfam" id="PF01627">
    <property type="entry name" value="Hpt"/>
    <property type="match status" value="1"/>
</dbReference>
<reference evidence="4 5" key="1">
    <citation type="submission" date="2018-02" db="EMBL/GenBank/DDBJ databases">
        <title>Subsurface microbial communities from deep shales in Ohio and West Virginia, USA.</title>
        <authorList>
            <person name="Wrighton K."/>
        </authorList>
    </citation>
    <scope>NUCLEOTIDE SEQUENCE [LARGE SCALE GENOMIC DNA]</scope>
    <source>
        <strain evidence="4 5">OWC-DMM</strain>
    </source>
</reference>
<evidence type="ECO:0000313" key="5">
    <source>
        <dbReference type="Proteomes" id="UP000240010"/>
    </source>
</evidence>
<organism evidence="4 5">
    <name type="scientific">Methylobacter tundripaludum</name>
    <dbReference type="NCBI Taxonomy" id="173365"/>
    <lineage>
        <taxon>Bacteria</taxon>
        <taxon>Pseudomonadati</taxon>
        <taxon>Pseudomonadota</taxon>
        <taxon>Gammaproteobacteria</taxon>
        <taxon>Methylococcales</taxon>
        <taxon>Methylococcaceae</taxon>
        <taxon>Methylobacter</taxon>
    </lineage>
</organism>
<gene>
    <name evidence="4" type="ORF">B0F87_110136</name>
</gene>
<evidence type="ECO:0000256" key="1">
    <source>
        <dbReference type="ARBA" id="ARBA00023012"/>
    </source>
</evidence>
<name>A0A2S6HA21_9GAMM</name>
<keyword evidence="1" id="KW-0902">Two-component regulatory system</keyword>
<dbReference type="GO" id="GO:0004672">
    <property type="term" value="F:protein kinase activity"/>
    <property type="evidence" value="ECO:0007669"/>
    <property type="project" value="UniProtKB-ARBA"/>
</dbReference>
<dbReference type="InterPro" id="IPR008207">
    <property type="entry name" value="Sig_transdc_His_kin_Hpt_dom"/>
</dbReference>
<evidence type="ECO:0000313" key="4">
    <source>
        <dbReference type="EMBL" id="PPK74339.1"/>
    </source>
</evidence>
<dbReference type="EMBL" id="PTIZ01000010">
    <property type="protein sequence ID" value="PPK74339.1"/>
    <property type="molecule type" value="Genomic_DNA"/>
</dbReference>
<comment type="caution">
    <text evidence="4">The sequence shown here is derived from an EMBL/GenBank/DDBJ whole genome shotgun (WGS) entry which is preliminary data.</text>
</comment>
<feature type="modified residue" description="Phosphohistidine" evidence="2">
    <location>
        <position position="210"/>
    </location>
</feature>
<dbReference type="InterPro" id="IPR036641">
    <property type="entry name" value="HPT_dom_sf"/>
</dbReference>
<dbReference type="Proteomes" id="UP000240010">
    <property type="component" value="Unassembled WGS sequence"/>
</dbReference>
<evidence type="ECO:0000256" key="2">
    <source>
        <dbReference type="PROSITE-ProRule" id="PRU00110"/>
    </source>
</evidence>
<dbReference type="PROSITE" id="PS50894">
    <property type="entry name" value="HPT"/>
    <property type="match status" value="1"/>
</dbReference>
<proteinExistence type="predicted"/>
<keyword evidence="2" id="KW-0597">Phosphoprotein</keyword>
<evidence type="ECO:0000259" key="3">
    <source>
        <dbReference type="PROSITE" id="PS50894"/>
    </source>
</evidence>
<protein>
    <submittedName>
        <fullName evidence="4">HPt (Histidine-containing phosphotransfer) domain-containing protein</fullName>
    </submittedName>
</protein>
<dbReference type="Gene3D" id="1.20.120.160">
    <property type="entry name" value="HPT domain"/>
    <property type="match status" value="1"/>
</dbReference>